<feature type="region of interest" description="Disordered" evidence="1">
    <location>
        <begin position="202"/>
        <end position="291"/>
    </location>
</feature>
<protein>
    <submittedName>
        <fullName evidence="2">Uncharacterized protein</fullName>
    </submittedName>
</protein>
<keyword evidence="3" id="KW-1185">Reference proteome</keyword>
<feature type="compositionally biased region" description="Basic and acidic residues" evidence="1">
    <location>
        <begin position="207"/>
        <end position="218"/>
    </location>
</feature>
<comment type="caution">
    <text evidence="2">The sequence shown here is derived from an EMBL/GenBank/DDBJ whole genome shotgun (WGS) entry which is preliminary data.</text>
</comment>
<name>A0ABR5J6F8_9ACTN</name>
<sequence length="291" mass="31622">MAVSMTDSRPGLRLAETAMYTTAARKRMIDVQPFSRSPRTWWASSTRRYSVQNRPTVYAATYSAKARPWPSLKRRSAQMTSSATPMHHSDSYRKVGWYVPATRPIDGSASIFSAQGRSVLRPYSSWLNQLPQRPMACAMARPGARVSAQAGNGTPRRRQRAERAERHGAPDAESALPDLEGVHPVPTRAEVQLVVGDHVVEPSADEPEGHRPHGDVGDGPRCAAPGDPTPVADPDGDEDADDDAERVAAQRYRAEVNHAGRRAGNVSEVHDRDDATVPNAEHGNPPDATAA</sequence>
<dbReference type="Proteomes" id="UP000037020">
    <property type="component" value="Unassembled WGS sequence"/>
</dbReference>
<organism evidence="2 3">
    <name type="scientific">Streptomyces varsoviensis</name>
    <dbReference type="NCBI Taxonomy" id="67373"/>
    <lineage>
        <taxon>Bacteria</taxon>
        <taxon>Bacillati</taxon>
        <taxon>Actinomycetota</taxon>
        <taxon>Actinomycetes</taxon>
        <taxon>Kitasatosporales</taxon>
        <taxon>Streptomycetaceae</taxon>
        <taxon>Streptomyces</taxon>
    </lineage>
</organism>
<evidence type="ECO:0000256" key="1">
    <source>
        <dbReference type="SAM" id="MobiDB-lite"/>
    </source>
</evidence>
<feature type="compositionally biased region" description="Basic and acidic residues" evidence="1">
    <location>
        <begin position="245"/>
        <end position="258"/>
    </location>
</feature>
<reference evidence="2 3" key="1">
    <citation type="submission" date="2015-07" db="EMBL/GenBank/DDBJ databases">
        <authorList>
            <person name="Ju K.-S."/>
            <person name="Doroghazi J.R."/>
            <person name="Metcalf W.W."/>
        </authorList>
    </citation>
    <scope>NUCLEOTIDE SEQUENCE [LARGE SCALE GENOMIC DNA]</scope>
    <source>
        <strain evidence="2 3">NRRL B-3589</strain>
    </source>
</reference>
<feature type="compositionally biased region" description="Basic and acidic residues" evidence="1">
    <location>
        <begin position="161"/>
        <end position="170"/>
    </location>
</feature>
<gene>
    <name evidence="2" type="ORF">ADK38_16410</name>
</gene>
<proteinExistence type="predicted"/>
<feature type="compositionally biased region" description="Acidic residues" evidence="1">
    <location>
        <begin position="234"/>
        <end position="244"/>
    </location>
</feature>
<feature type="region of interest" description="Disordered" evidence="1">
    <location>
        <begin position="140"/>
        <end position="183"/>
    </location>
</feature>
<dbReference type="EMBL" id="LGUT01001379">
    <property type="protein sequence ID" value="KOG89048.1"/>
    <property type="molecule type" value="Genomic_DNA"/>
</dbReference>
<evidence type="ECO:0000313" key="3">
    <source>
        <dbReference type="Proteomes" id="UP000037020"/>
    </source>
</evidence>
<evidence type="ECO:0000313" key="2">
    <source>
        <dbReference type="EMBL" id="KOG89048.1"/>
    </source>
</evidence>
<accession>A0ABR5J6F8</accession>